<organism evidence="2 3">
    <name type="scientific">Capsicum annuum</name>
    <name type="common">Capsicum pepper</name>
    <dbReference type="NCBI Taxonomy" id="4072"/>
    <lineage>
        <taxon>Eukaryota</taxon>
        <taxon>Viridiplantae</taxon>
        <taxon>Streptophyta</taxon>
        <taxon>Embryophyta</taxon>
        <taxon>Tracheophyta</taxon>
        <taxon>Spermatophyta</taxon>
        <taxon>Magnoliopsida</taxon>
        <taxon>eudicotyledons</taxon>
        <taxon>Gunneridae</taxon>
        <taxon>Pentapetalae</taxon>
        <taxon>asterids</taxon>
        <taxon>lamiids</taxon>
        <taxon>Solanales</taxon>
        <taxon>Solanaceae</taxon>
        <taxon>Solanoideae</taxon>
        <taxon>Capsiceae</taxon>
        <taxon>Capsicum</taxon>
    </lineage>
</organism>
<proteinExistence type="predicted"/>
<dbReference type="Pfam" id="PF00646">
    <property type="entry name" value="F-box"/>
    <property type="match status" value="1"/>
</dbReference>
<reference evidence="2 3" key="1">
    <citation type="journal article" date="2014" name="Nat. Genet.">
        <title>Genome sequence of the hot pepper provides insights into the evolution of pungency in Capsicum species.</title>
        <authorList>
            <person name="Kim S."/>
            <person name="Park M."/>
            <person name="Yeom S.I."/>
            <person name="Kim Y.M."/>
            <person name="Lee J.M."/>
            <person name="Lee H.A."/>
            <person name="Seo E."/>
            <person name="Choi J."/>
            <person name="Cheong K."/>
            <person name="Kim K.T."/>
            <person name="Jung K."/>
            <person name="Lee G.W."/>
            <person name="Oh S.K."/>
            <person name="Bae C."/>
            <person name="Kim S.B."/>
            <person name="Lee H.Y."/>
            <person name="Kim S.Y."/>
            <person name="Kim M.S."/>
            <person name="Kang B.C."/>
            <person name="Jo Y.D."/>
            <person name="Yang H.B."/>
            <person name="Jeong H.J."/>
            <person name="Kang W.H."/>
            <person name="Kwon J.K."/>
            <person name="Shin C."/>
            <person name="Lim J.Y."/>
            <person name="Park J.H."/>
            <person name="Huh J.H."/>
            <person name="Kim J.S."/>
            <person name="Kim B.D."/>
            <person name="Cohen O."/>
            <person name="Paran I."/>
            <person name="Suh M.C."/>
            <person name="Lee S.B."/>
            <person name="Kim Y.K."/>
            <person name="Shin Y."/>
            <person name="Noh S.J."/>
            <person name="Park J."/>
            <person name="Seo Y.S."/>
            <person name="Kwon S.Y."/>
            <person name="Kim H.A."/>
            <person name="Park J.M."/>
            <person name="Kim H.J."/>
            <person name="Choi S.B."/>
            <person name="Bosland P.W."/>
            <person name="Reeves G."/>
            <person name="Jo S.H."/>
            <person name="Lee B.W."/>
            <person name="Cho H.T."/>
            <person name="Choi H.S."/>
            <person name="Lee M.S."/>
            <person name="Yu Y."/>
            <person name="Do Choi Y."/>
            <person name="Park B.S."/>
            <person name="van Deynze A."/>
            <person name="Ashrafi H."/>
            <person name="Hill T."/>
            <person name="Kim W.T."/>
            <person name="Pai H.S."/>
            <person name="Ahn H.K."/>
            <person name="Yeam I."/>
            <person name="Giovannoni J.J."/>
            <person name="Rose J.K."/>
            <person name="Sorensen I."/>
            <person name="Lee S.J."/>
            <person name="Kim R.W."/>
            <person name="Choi I.Y."/>
            <person name="Choi B.S."/>
            <person name="Lim J.S."/>
            <person name="Lee Y.H."/>
            <person name="Choi D."/>
        </authorList>
    </citation>
    <scope>NUCLEOTIDE SEQUENCE [LARGE SCALE GENOMIC DNA]</scope>
    <source>
        <strain evidence="3">cv. CM334</strain>
    </source>
</reference>
<dbReference type="EMBL" id="AYRZ02000011">
    <property type="protein sequence ID" value="PHT69397.1"/>
    <property type="molecule type" value="Genomic_DNA"/>
</dbReference>
<dbReference type="SUPFAM" id="SSF81383">
    <property type="entry name" value="F-box domain"/>
    <property type="match status" value="1"/>
</dbReference>
<accession>A0A2G2YI32</accession>
<keyword evidence="3" id="KW-1185">Reference proteome</keyword>
<protein>
    <recommendedName>
        <fullName evidence="1">F-box domain-containing protein</fullName>
    </recommendedName>
</protein>
<comment type="caution">
    <text evidence="2">The sequence shown here is derived from an EMBL/GenBank/DDBJ whole genome shotgun (WGS) entry which is preliminary data.</text>
</comment>
<dbReference type="Pfam" id="PF08268">
    <property type="entry name" value="FBA_3"/>
    <property type="match status" value="1"/>
</dbReference>
<evidence type="ECO:0000259" key="1">
    <source>
        <dbReference type="PROSITE" id="PS50181"/>
    </source>
</evidence>
<reference evidence="2 3" key="2">
    <citation type="journal article" date="2017" name="Genome Biol.">
        <title>New reference genome sequences of hot pepper reveal the massive evolution of plant disease-resistance genes by retroduplication.</title>
        <authorList>
            <person name="Kim S."/>
            <person name="Park J."/>
            <person name="Yeom S.I."/>
            <person name="Kim Y.M."/>
            <person name="Seo E."/>
            <person name="Kim K.T."/>
            <person name="Kim M.S."/>
            <person name="Lee J.M."/>
            <person name="Cheong K."/>
            <person name="Shin H.S."/>
            <person name="Kim S.B."/>
            <person name="Han K."/>
            <person name="Lee J."/>
            <person name="Park M."/>
            <person name="Lee H.A."/>
            <person name="Lee H.Y."/>
            <person name="Lee Y."/>
            <person name="Oh S."/>
            <person name="Lee J.H."/>
            <person name="Choi E."/>
            <person name="Choi E."/>
            <person name="Lee S.E."/>
            <person name="Jeon J."/>
            <person name="Kim H."/>
            <person name="Choi G."/>
            <person name="Song H."/>
            <person name="Lee J."/>
            <person name="Lee S.C."/>
            <person name="Kwon J.K."/>
            <person name="Lee H.Y."/>
            <person name="Koo N."/>
            <person name="Hong Y."/>
            <person name="Kim R.W."/>
            <person name="Kang W.H."/>
            <person name="Huh J.H."/>
            <person name="Kang B.C."/>
            <person name="Yang T.J."/>
            <person name="Lee Y.H."/>
            <person name="Bennetzen J.L."/>
            <person name="Choi D."/>
        </authorList>
    </citation>
    <scope>NUCLEOTIDE SEQUENCE [LARGE SCALE GENOMIC DNA]</scope>
    <source>
        <strain evidence="3">cv. CM334</strain>
    </source>
</reference>
<evidence type="ECO:0000313" key="2">
    <source>
        <dbReference type="EMBL" id="PHT69397.1"/>
    </source>
</evidence>
<dbReference type="PANTHER" id="PTHR31672:SF13">
    <property type="entry name" value="F-BOX PROTEIN CPR30-LIKE"/>
    <property type="match status" value="1"/>
</dbReference>
<gene>
    <name evidence="2" type="ORF">T459_28884</name>
</gene>
<feature type="domain" description="F-box" evidence="1">
    <location>
        <begin position="20"/>
        <end position="62"/>
    </location>
</feature>
<dbReference type="InterPro" id="IPR013187">
    <property type="entry name" value="F-box-assoc_dom_typ3"/>
</dbReference>
<dbReference type="InterPro" id="IPR017451">
    <property type="entry name" value="F-box-assoc_interact_dom"/>
</dbReference>
<dbReference type="InterPro" id="IPR036047">
    <property type="entry name" value="F-box-like_dom_sf"/>
</dbReference>
<dbReference type="Gramene" id="PHT69397">
    <property type="protein sequence ID" value="PHT69397"/>
    <property type="gene ID" value="T459_28884"/>
</dbReference>
<dbReference type="InterPro" id="IPR001810">
    <property type="entry name" value="F-box_dom"/>
</dbReference>
<dbReference type="NCBIfam" id="TIGR01640">
    <property type="entry name" value="F_box_assoc_1"/>
    <property type="match status" value="1"/>
</dbReference>
<dbReference type="InterPro" id="IPR050796">
    <property type="entry name" value="SCF_F-box_component"/>
</dbReference>
<dbReference type="Gene3D" id="1.20.1280.50">
    <property type="match status" value="1"/>
</dbReference>
<name>A0A2G2YI32_CAPAN</name>
<dbReference type="AlphaFoldDB" id="A0A2G2YI32"/>
<evidence type="ECO:0000313" key="3">
    <source>
        <dbReference type="Proteomes" id="UP000222542"/>
    </source>
</evidence>
<sequence length="394" mass="44662">MQISDSTSKGKKKQHVNICIPKEVVAEILQRVPGQDLLETLKKVCMQWCSIIYSGRFAYSHIERGILKSSFSQLEAVIISMTDDRSSFIVSALEWHSFPTRELGEHERYWKAKYIYMVNNVFLHRISYMMRVNSVYGFVCFWSDDACLHVCNPITKEYLTTPPYSYTNTYMAPVHHQLVAVGFGFCHLSYEYKLVVLHEDAVEYGETKPFVLTCRAGCLWRSLKAIPDTKFISRGQTGAHVKGVLYWYLESCTPKDWPQTIKRLVCFDLTTEEFDMIMVPAEIDGGVQGLQYVYVAAHSAAADLSSINSWKKEFTVTVPNMAYNININHLFVLVVTDDMLVIQLSDGKTFGFINVATGMLLTGLRLNLSTIVIPYVPSLVSFAHIPPLLGANLV</sequence>
<dbReference type="OMA" id="HPRIMIT"/>
<dbReference type="PANTHER" id="PTHR31672">
    <property type="entry name" value="BNACNNG10540D PROTEIN"/>
    <property type="match status" value="1"/>
</dbReference>
<dbReference type="Proteomes" id="UP000222542">
    <property type="component" value="Unassembled WGS sequence"/>
</dbReference>
<dbReference type="PROSITE" id="PS50181">
    <property type="entry name" value="FBOX"/>
    <property type="match status" value="1"/>
</dbReference>